<proteinExistence type="predicted"/>
<feature type="region of interest" description="Disordered" evidence="1">
    <location>
        <begin position="1"/>
        <end position="197"/>
    </location>
</feature>
<dbReference type="Proteomes" id="UP000266841">
    <property type="component" value="Unassembled WGS sequence"/>
</dbReference>
<feature type="compositionally biased region" description="Acidic residues" evidence="1">
    <location>
        <begin position="168"/>
        <end position="178"/>
    </location>
</feature>
<reference evidence="2 3" key="1">
    <citation type="journal article" date="2012" name="Genome Biol.">
        <title>Genome and low-iron response of an oceanic diatom adapted to chronic iron limitation.</title>
        <authorList>
            <person name="Lommer M."/>
            <person name="Specht M."/>
            <person name="Roy A.S."/>
            <person name="Kraemer L."/>
            <person name="Andreson R."/>
            <person name="Gutowska M.A."/>
            <person name="Wolf J."/>
            <person name="Bergner S.V."/>
            <person name="Schilhabel M.B."/>
            <person name="Klostermeier U.C."/>
            <person name="Beiko R.G."/>
            <person name="Rosenstiel P."/>
            <person name="Hippler M."/>
            <person name="Laroche J."/>
        </authorList>
    </citation>
    <scope>NUCLEOTIDE SEQUENCE [LARGE SCALE GENOMIC DNA]</scope>
    <source>
        <strain evidence="2 3">CCMP1005</strain>
    </source>
</reference>
<keyword evidence="3" id="KW-1185">Reference proteome</keyword>
<comment type="caution">
    <text evidence="2">The sequence shown here is derived from an EMBL/GenBank/DDBJ whole genome shotgun (WGS) entry which is preliminary data.</text>
</comment>
<dbReference type="AlphaFoldDB" id="K0RZW9"/>
<gene>
    <name evidence="2" type="ORF">THAOC_21275</name>
</gene>
<protein>
    <submittedName>
        <fullName evidence="2">Uncharacterized protein</fullName>
    </submittedName>
</protein>
<accession>K0RZW9</accession>
<evidence type="ECO:0000313" key="3">
    <source>
        <dbReference type="Proteomes" id="UP000266841"/>
    </source>
</evidence>
<feature type="non-terminal residue" evidence="2">
    <location>
        <position position="197"/>
    </location>
</feature>
<sequence>MTPRVRPCPGRAGTPSRRGKGDSPGGGASTPRPGRDGRGVSRGGTGMSRRRGPSPASPGPPSWFAGCGDGDDVNDVRALLNRPSVQLPKLGPSPPALDSMRPVGAGQVFGGSASACSTVTAGRLTDRERHRPPDSLSIRGVSDVGYQRSPKRFERCSVAQDPNVVDLMENEPGGDDNDGNDKQKKEKRPAGCKELAL</sequence>
<dbReference type="EMBL" id="AGNL01024816">
    <property type="protein sequence ID" value="EJK58590.1"/>
    <property type="molecule type" value="Genomic_DNA"/>
</dbReference>
<evidence type="ECO:0000256" key="1">
    <source>
        <dbReference type="SAM" id="MobiDB-lite"/>
    </source>
</evidence>
<feature type="compositionally biased region" description="Basic and acidic residues" evidence="1">
    <location>
        <begin position="124"/>
        <end position="133"/>
    </location>
</feature>
<evidence type="ECO:0000313" key="2">
    <source>
        <dbReference type="EMBL" id="EJK58590.1"/>
    </source>
</evidence>
<feature type="compositionally biased region" description="Basic and acidic residues" evidence="1">
    <location>
        <begin position="179"/>
        <end position="197"/>
    </location>
</feature>
<name>K0RZW9_THAOC</name>
<organism evidence="2 3">
    <name type="scientific">Thalassiosira oceanica</name>
    <name type="common">Marine diatom</name>
    <dbReference type="NCBI Taxonomy" id="159749"/>
    <lineage>
        <taxon>Eukaryota</taxon>
        <taxon>Sar</taxon>
        <taxon>Stramenopiles</taxon>
        <taxon>Ochrophyta</taxon>
        <taxon>Bacillariophyta</taxon>
        <taxon>Coscinodiscophyceae</taxon>
        <taxon>Thalassiosirophycidae</taxon>
        <taxon>Thalassiosirales</taxon>
        <taxon>Thalassiosiraceae</taxon>
        <taxon>Thalassiosira</taxon>
    </lineage>
</organism>